<name>A0ABP7XQC7_9ACTN</name>
<dbReference type="EMBL" id="BAAAZH010000023">
    <property type="protein sequence ID" value="GAA4123256.1"/>
    <property type="molecule type" value="Genomic_DNA"/>
</dbReference>
<dbReference type="Pfam" id="PF25595">
    <property type="entry name" value="Phage_TTP_16"/>
    <property type="match status" value="1"/>
</dbReference>
<proteinExistence type="predicted"/>
<evidence type="ECO:0000313" key="2">
    <source>
        <dbReference type="Proteomes" id="UP001501495"/>
    </source>
</evidence>
<keyword evidence="2" id="KW-1185">Reference proteome</keyword>
<dbReference type="Proteomes" id="UP001501495">
    <property type="component" value="Unassembled WGS sequence"/>
</dbReference>
<accession>A0ABP7XQC7</accession>
<protein>
    <recommendedName>
        <fullName evidence="3">Major tail protein</fullName>
    </recommendedName>
</protein>
<organism evidence="1 2">
    <name type="scientific">Nocardioides fonticola</name>
    <dbReference type="NCBI Taxonomy" id="450363"/>
    <lineage>
        <taxon>Bacteria</taxon>
        <taxon>Bacillati</taxon>
        <taxon>Actinomycetota</taxon>
        <taxon>Actinomycetes</taxon>
        <taxon>Propionibacteriales</taxon>
        <taxon>Nocardioidaceae</taxon>
        <taxon>Nocardioides</taxon>
    </lineage>
</organism>
<sequence length="178" mass="18614">MPEPLNPAFKKVYLAENWIFVPTIASATLAPTVAEASGASALDFSNMIFADGAPSPTQDTNVGTRRRRLAESSVGQLIGVTTYGGGVLTYQMDPQAATGADGIKLWEKIPEGTTGFLVHRLAVAKATNIAAGQFVDVFPVAFGPSMPVKSGDDEFAESAATCTYVITSKPAFKVAILA</sequence>
<evidence type="ECO:0008006" key="3">
    <source>
        <dbReference type="Google" id="ProtNLM"/>
    </source>
</evidence>
<dbReference type="RefSeq" id="WP_344734241.1">
    <property type="nucleotide sequence ID" value="NZ_BAAAZH010000023.1"/>
</dbReference>
<dbReference type="InterPro" id="IPR058009">
    <property type="entry name" value="TTP_Phage_16"/>
</dbReference>
<reference evidence="2" key="1">
    <citation type="journal article" date="2019" name="Int. J. Syst. Evol. Microbiol.">
        <title>The Global Catalogue of Microorganisms (GCM) 10K type strain sequencing project: providing services to taxonomists for standard genome sequencing and annotation.</title>
        <authorList>
            <consortium name="The Broad Institute Genomics Platform"/>
            <consortium name="The Broad Institute Genome Sequencing Center for Infectious Disease"/>
            <person name="Wu L."/>
            <person name="Ma J."/>
        </authorList>
    </citation>
    <scope>NUCLEOTIDE SEQUENCE [LARGE SCALE GENOMIC DNA]</scope>
    <source>
        <strain evidence="2">JCM 16703</strain>
    </source>
</reference>
<gene>
    <name evidence="1" type="ORF">GCM10022215_29730</name>
</gene>
<evidence type="ECO:0000313" key="1">
    <source>
        <dbReference type="EMBL" id="GAA4123256.1"/>
    </source>
</evidence>
<comment type="caution">
    <text evidence="1">The sequence shown here is derived from an EMBL/GenBank/DDBJ whole genome shotgun (WGS) entry which is preliminary data.</text>
</comment>